<reference evidence="1 2" key="1">
    <citation type="submission" date="2020-02" db="EMBL/GenBank/DDBJ databases">
        <title>Acidophilic actinobacteria isolated from forest soil.</title>
        <authorList>
            <person name="Golinska P."/>
        </authorList>
    </citation>
    <scope>NUCLEOTIDE SEQUENCE [LARGE SCALE GENOMIC DNA]</scope>
    <source>
        <strain evidence="1 2">NL8</strain>
    </source>
</reference>
<dbReference type="EMBL" id="JAAFYZ010000028">
    <property type="protein sequence ID" value="MBS2547456.1"/>
    <property type="molecule type" value="Genomic_DNA"/>
</dbReference>
<keyword evidence="2" id="KW-1185">Reference proteome</keyword>
<dbReference type="Proteomes" id="UP000730482">
    <property type="component" value="Unassembled WGS sequence"/>
</dbReference>
<sequence>MAGKHVGRVALVVYALVTVLTASCGSSMRPSPHTPASAPSSILPTDPVSIASRNALAAYDGMMADWTAVSKTSNYQDPILTRHTSGDALSKLVRTVAAAQAAGVVSKGRPADSPRVVKLTPQGTPTEAILADCADASTWLQFKTDGTQIPGVGGRHAVDVQVDDIDGVWKVSKFVFHPAGTC</sequence>
<gene>
    <name evidence="1" type="ORF">KGQ19_11290</name>
</gene>
<dbReference type="RefSeq" id="WP_212009042.1">
    <property type="nucleotide sequence ID" value="NZ_JAAFYZ010000028.1"/>
</dbReference>
<evidence type="ECO:0008006" key="3">
    <source>
        <dbReference type="Google" id="ProtNLM"/>
    </source>
</evidence>
<proteinExistence type="predicted"/>
<evidence type="ECO:0000313" key="2">
    <source>
        <dbReference type="Proteomes" id="UP000730482"/>
    </source>
</evidence>
<protein>
    <recommendedName>
        <fullName evidence="3">Secreted protein/lipoprotein</fullName>
    </recommendedName>
</protein>
<dbReference type="PROSITE" id="PS51257">
    <property type="entry name" value="PROKAR_LIPOPROTEIN"/>
    <property type="match status" value="1"/>
</dbReference>
<accession>A0ABS5KN25</accession>
<evidence type="ECO:0000313" key="1">
    <source>
        <dbReference type="EMBL" id="MBS2547456.1"/>
    </source>
</evidence>
<organism evidence="1 2">
    <name type="scientific">Catenulispora pinistramenti</name>
    <dbReference type="NCBI Taxonomy" id="2705254"/>
    <lineage>
        <taxon>Bacteria</taxon>
        <taxon>Bacillati</taxon>
        <taxon>Actinomycetota</taxon>
        <taxon>Actinomycetes</taxon>
        <taxon>Catenulisporales</taxon>
        <taxon>Catenulisporaceae</taxon>
        <taxon>Catenulispora</taxon>
    </lineage>
</organism>
<comment type="caution">
    <text evidence="1">The sequence shown here is derived from an EMBL/GenBank/DDBJ whole genome shotgun (WGS) entry which is preliminary data.</text>
</comment>
<name>A0ABS5KN25_9ACTN</name>